<dbReference type="GeneID" id="28857179"/>
<gene>
    <name evidence="1" type="ORF">VFPPC_18674</name>
</gene>
<dbReference type="Proteomes" id="UP000078397">
    <property type="component" value="Unassembled WGS sequence"/>
</dbReference>
<dbReference type="KEGG" id="pchm:VFPPC_18674"/>
<reference evidence="1 2" key="1">
    <citation type="journal article" date="2016" name="PLoS Pathog.">
        <title>Biosynthesis of antibiotic leucinostatins in bio-control fungus Purpureocillium lilacinum and their inhibition on phytophthora revealed by genome mining.</title>
        <authorList>
            <person name="Wang G."/>
            <person name="Liu Z."/>
            <person name="Lin R."/>
            <person name="Li E."/>
            <person name="Mao Z."/>
            <person name="Ling J."/>
            <person name="Yang Y."/>
            <person name="Yin W.B."/>
            <person name="Xie B."/>
        </authorList>
    </citation>
    <scope>NUCLEOTIDE SEQUENCE [LARGE SCALE GENOMIC DNA]</scope>
    <source>
        <strain evidence="1">170</strain>
    </source>
</reference>
<protein>
    <submittedName>
        <fullName evidence="1">Uncharacterized protein</fullName>
    </submittedName>
</protein>
<dbReference type="EMBL" id="LSBJ02000001">
    <property type="protein sequence ID" value="OWT43599.1"/>
    <property type="molecule type" value="Genomic_DNA"/>
</dbReference>
<organism evidence="1 2">
    <name type="scientific">Pochonia chlamydosporia 170</name>
    <dbReference type="NCBI Taxonomy" id="1380566"/>
    <lineage>
        <taxon>Eukaryota</taxon>
        <taxon>Fungi</taxon>
        <taxon>Dikarya</taxon>
        <taxon>Ascomycota</taxon>
        <taxon>Pezizomycotina</taxon>
        <taxon>Sordariomycetes</taxon>
        <taxon>Hypocreomycetidae</taxon>
        <taxon>Hypocreales</taxon>
        <taxon>Clavicipitaceae</taxon>
        <taxon>Pochonia</taxon>
    </lineage>
</organism>
<evidence type="ECO:0000313" key="1">
    <source>
        <dbReference type="EMBL" id="OWT43599.1"/>
    </source>
</evidence>
<keyword evidence="2" id="KW-1185">Reference proteome</keyword>
<proteinExistence type="predicted"/>
<comment type="caution">
    <text evidence="1">The sequence shown here is derived from an EMBL/GenBank/DDBJ whole genome shotgun (WGS) entry which is preliminary data.</text>
</comment>
<name>A0A219ASN0_METCM</name>
<dbReference type="AlphaFoldDB" id="A0A219ASN0"/>
<evidence type="ECO:0000313" key="2">
    <source>
        <dbReference type="Proteomes" id="UP000078397"/>
    </source>
</evidence>
<dbReference type="RefSeq" id="XP_018150329.2">
    <property type="nucleotide sequence ID" value="XM_018293185.2"/>
</dbReference>
<accession>A0A219ASN0</accession>
<sequence>MPRRANSPDMRTILPTRVSRSSSLHHLGYPKRRVILLQNCPMSVSVADCSPFNRWSGTFISPPTEQVCLVWAGPVRRSALSSGTRRWQAGPSVQFNSVQFSHLLLFPFTHTLFLLSATPISVSFADLAGGSCLVVHVAQGASWTVAAHMPRVIPPPVQPVRGRNKRAHPGRIIRQRLVFGSLAFNAGGLKWLKSNIISTCWRQSSAGSDSGVRTDMEIC</sequence>